<dbReference type="EMBL" id="CP069028">
    <property type="protein sequence ID" value="QRC96858.1"/>
    <property type="molecule type" value="Genomic_DNA"/>
</dbReference>
<sequence length="132" mass="14529">MRGLTKAIGCSVAVDVSVMFGSRKEENERRKEGSNRCKLARAVTAVSERRRSIYDISGMVLNPEVGAVNPVAWQSPMPPGMSRTATPKLSEGTSSASGFKIRQECHQIEFKIHVRIVHAPCCVCQCIELTYC</sequence>
<gene>
    <name evidence="2" type="ORF">JI435_409710</name>
</gene>
<accession>A0A7U2F3E2</accession>
<evidence type="ECO:0000313" key="3">
    <source>
        <dbReference type="Proteomes" id="UP000663193"/>
    </source>
</evidence>
<organism evidence="2 3">
    <name type="scientific">Phaeosphaeria nodorum (strain SN15 / ATCC MYA-4574 / FGSC 10173)</name>
    <name type="common">Glume blotch fungus</name>
    <name type="synonym">Parastagonospora nodorum</name>
    <dbReference type="NCBI Taxonomy" id="321614"/>
    <lineage>
        <taxon>Eukaryota</taxon>
        <taxon>Fungi</taxon>
        <taxon>Dikarya</taxon>
        <taxon>Ascomycota</taxon>
        <taxon>Pezizomycotina</taxon>
        <taxon>Dothideomycetes</taxon>
        <taxon>Pleosporomycetidae</taxon>
        <taxon>Pleosporales</taxon>
        <taxon>Pleosporineae</taxon>
        <taxon>Phaeosphaeriaceae</taxon>
        <taxon>Parastagonospora</taxon>
    </lineage>
</organism>
<feature type="compositionally biased region" description="Polar residues" evidence="1">
    <location>
        <begin position="83"/>
        <end position="95"/>
    </location>
</feature>
<protein>
    <submittedName>
        <fullName evidence="2">Uncharacterized protein</fullName>
    </submittedName>
</protein>
<feature type="region of interest" description="Disordered" evidence="1">
    <location>
        <begin position="74"/>
        <end position="95"/>
    </location>
</feature>
<proteinExistence type="predicted"/>
<evidence type="ECO:0000313" key="2">
    <source>
        <dbReference type="EMBL" id="QRC96858.1"/>
    </source>
</evidence>
<keyword evidence="3" id="KW-1185">Reference proteome</keyword>
<dbReference type="Proteomes" id="UP000663193">
    <property type="component" value="Chromosome 6"/>
</dbReference>
<evidence type="ECO:0000256" key="1">
    <source>
        <dbReference type="SAM" id="MobiDB-lite"/>
    </source>
</evidence>
<dbReference type="VEuPathDB" id="FungiDB:JI435_409710"/>
<reference evidence="3" key="1">
    <citation type="journal article" date="2021" name="BMC Genomics">
        <title>Chromosome-level genome assembly and manually-curated proteome of model necrotroph Parastagonospora nodorum Sn15 reveals a genome-wide trove of candidate effector homologs, and redundancy of virulence-related functions within an accessory chromosome.</title>
        <authorList>
            <person name="Bertazzoni S."/>
            <person name="Jones D.A.B."/>
            <person name="Phan H.T."/>
            <person name="Tan K.-C."/>
            <person name="Hane J.K."/>
        </authorList>
    </citation>
    <scope>NUCLEOTIDE SEQUENCE [LARGE SCALE GENOMIC DNA]</scope>
    <source>
        <strain evidence="3">SN15 / ATCC MYA-4574 / FGSC 10173)</strain>
    </source>
</reference>
<name>A0A7U2F3E2_PHANO</name>
<dbReference type="AlphaFoldDB" id="A0A7U2F3E2"/>